<feature type="compositionally biased region" description="Polar residues" evidence="1">
    <location>
        <begin position="1"/>
        <end position="13"/>
    </location>
</feature>
<gene>
    <name evidence="2" type="ORF">A4X06_0g1424</name>
</gene>
<evidence type="ECO:0000313" key="2">
    <source>
        <dbReference type="EMBL" id="KAE8253484.1"/>
    </source>
</evidence>
<dbReference type="EMBL" id="LWDE02000091">
    <property type="protein sequence ID" value="KAE8253484.1"/>
    <property type="molecule type" value="Genomic_DNA"/>
</dbReference>
<reference evidence="2" key="1">
    <citation type="submission" date="2016-04" db="EMBL/GenBank/DDBJ databases">
        <authorList>
            <person name="Nguyen H.D."/>
            <person name="Samba Siva P."/>
            <person name="Cullis J."/>
            <person name="Levesque C.A."/>
            <person name="Hambleton S."/>
        </authorList>
    </citation>
    <scope>NUCLEOTIDE SEQUENCE</scope>
    <source>
        <strain evidence="2">DAOMC 236426</strain>
    </source>
</reference>
<dbReference type="Proteomes" id="UP000077684">
    <property type="component" value="Unassembled WGS sequence"/>
</dbReference>
<proteinExistence type="predicted"/>
<accession>A0A8X7MXP1</accession>
<organism evidence="2 3">
    <name type="scientific">Tilletia controversa</name>
    <name type="common">dwarf bunt fungus</name>
    <dbReference type="NCBI Taxonomy" id="13291"/>
    <lineage>
        <taxon>Eukaryota</taxon>
        <taxon>Fungi</taxon>
        <taxon>Dikarya</taxon>
        <taxon>Basidiomycota</taxon>
        <taxon>Ustilaginomycotina</taxon>
        <taxon>Exobasidiomycetes</taxon>
        <taxon>Tilletiales</taxon>
        <taxon>Tilletiaceae</taxon>
        <taxon>Tilletia</taxon>
    </lineage>
</organism>
<reference evidence="2" key="2">
    <citation type="journal article" date="2019" name="IMA Fungus">
        <title>Genome sequencing and comparison of five Tilletia species to identify candidate genes for the detection of regulated species infecting wheat.</title>
        <authorList>
            <person name="Nguyen H.D.T."/>
            <person name="Sultana T."/>
            <person name="Kesanakurti P."/>
            <person name="Hambleton S."/>
        </authorList>
    </citation>
    <scope>NUCLEOTIDE SEQUENCE</scope>
    <source>
        <strain evidence="2">DAOMC 236426</strain>
    </source>
</reference>
<protein>
    <submittedName>
        <fullName evidence="2">Uncharacterized protein</fullName>
    </submittedName>
</protein>
<name>A0A8X7MXP1_9BASI</name>
<sequence length="206" mass="22379">MSPVTSVASDTSPPSSPRLVAQSQAEASRRRRKLNDNDAEALLDLLTSRGITCSQLLRSLFDPAEADFSNEVKTKLRSHVSHFFSTNAAKTFVSRCKSAQRTAIKFVIDQVRKESSKASRLPEISRPQRGSRADDIRTVRLNSAVQALETGLPITFSITQAIAGVGADDDTPVQNSSTAVEEAMATLAPLLSVAWHGFIRSGRLIR</sequence>
<feature type="region of interest" description="Disordered" evidence="1">
    <location>
        <begin position="1"/>
        <end position="32"/>
    </location>
</feature>
<evidence type="ECO:0000313" key="3">
    <source>
        <dbReference type="Proteomes" id="UP000077684"/>
    </source>
</evidence>
<dbReference type="AlphaFoldDB" id="A0A8X7MXP1"/>
<comment type="caution">
    <text evidence="2">The sequence shown here is derived from an EMBL/GenBank/DDBJ whole genome shotgun (WGS) entry which is preliminary data.</text>
</comment>
<evidence type="ECO:0000256" key="1">
    <source>
        <dbReference type="SAM" id="MobiDB-lite"/>
    </source>
</evidence>
<keyword evidence="3" id="KW-1185">Reference proteome</keyword>